<dbReference type="Pfam" id="PF12079">
    <property type="entry name" value="DUF3558"/>
    <property type="match status" value="1"/>
</dbReference>
<accession>A0A4V2PHH6</accession>
<dbReference type="AlphaFoldDB" id="A0A4V2PHH6"/>
<evidence type="ECO:0000313" key="1">
    <source>
        <dbReference type="EMBL" id="TCK20776.1"/>
    </source>
</evidence>
<keyword evidence="2" id="KW-1185">Reference proteome</keyword>
<dbReference type="EMBL" id="SMFZ01000002">
    <property type="protein sequence ID" value="TCK20776.1"/>
    <property type="molecule type" value="Genomic_DNA"/>
</dbReference>
<dbReference type="Proteomes" id="UP000295560">
    <property type="component" value="Unassembled WGS sequence"/>
</dbReference>
<proteinExistence type="predicted"/>
<dbReference type="InterPro" id="IPR024520">
    <property type="entry name" value="DUF3558"/>
</dbReference>
<protein>
    <submittedName>
        <fullName evidence="1">Uncharacterized protein DUF3558</fullName>
    </submittedName>
</protein>
<name>A0A4V2PHH6_PSEEN</name>
<organism evidence="1 2">
    <name type="scientific">Pseudonocardia endophytica</name>
    <dbReference type="NCBI Taxonomy" id="401976"/>
    <lineage>
        <taxon>Bacteria</taxon>
        <taxon>Bacillati</taxon>
        <taxon>Actinomycetota</taxon>
        <taxon>Actinomycetes</taxon>
        <taxon>Pseudonocardiales</taxon>
        <taxon>Pseudonocardiaceae</taxon>
        <taxon>Pseudonocardia</taxon>
    </lineage>
</organism>
<evidence type="ECO:0000313" key="2">
    <source>
        <dbReference type="Proteomes" id="UP000295560"/>
    </source>
</evidence>
<comment type="caution">
    <text evidence="1">The sequence shown here is derived from an EMBL/GenBank/DDBJ whole genome shotgun (WGS) entry which is preliminary data.</text>
</comment>
<gene>
    <name evidence="1" type="ORF">EV378_4739</name>
</gene>
<reference evidence="1 2" key="1">
    <citation type="submission" date="2019-03" db="EMBL/GenBank/DDBJ databases">
        <title>Sequencing the genomes of 1000 actinobacteria strains.</title>
        <authorList>
            <person name="Klenk H.-P."/>
        </authorList>
    </citation>
    <scope>NUCLEOTIDE SEQUENCE [LARGE SCALE GENOMIC DNA]</scope>
    <source>
        <strain evidence="1 2">DSM 44969</strain>
    </source>
</reference>
<sequence length="152" mass="15952">MFPPRPAEIDVQRTSACSMLSEEQQIRLELGGGKPSTRNVEGLPSPTCTWLSRKGVDFNIQLIPADPTAATQLPGAEVTQVDGFGAVQNAPAETMGGGPICQIAIDAAPGQTIRVQALTRTNPPPIPVDQLCQRATEAASMVMTTVVATASR</sequence>